<reference evidence="1" key="1">
    <citation type="submission" date="2019-02" db="EMBL/GenBank/DDBJ databases">
        <title>The largest mitochondrial genome of Morchella importuna (272.2 kb) among fungi reservoir of numerous mitochondrial ORFs, repeatitive sequences and nuclear genome horizontal transfer.</title>
        <authorList>
            <person name="Liu W."/>
            <person name="Bian Y."/>
        </authorList>
    </citation>
    <scope>NUCLEOTIDE SEQUENCE</scope>
</reference>
<proteinExistence type="predicted"/>
<organism evidence="1">
    <name type="scientific">Morchella importuna</name>
    <dbReference type="NCBI Taxonomy" id="1174673"/>
    <lineage>
        <taxon>Eukaryota</taxon>
        <taxon>Fungi</taxon>
        <taxon>Dikarya</taxon>
        <taxon>Ascomycota</taxon>
        <taxon>Pezizomycotina</taxon>
        <taxon>Pezizomycetes</taxon>
        <taxon>Pezizales</taxon>
        <taxon>Morchellaceae</taxon>
        <taxon>Morchella</taxon>
    </lineage>
</organism>
<sequence length="105" mass="12296">MDPKDLFLLTLGRFTLILLGWRSDMLRPSFRMSVVFNNSRKWSLLYLSENTYRPWHLSPPCSHALVVFPPAASWSKNWCLPFLPSGFTHDRYPNDTSLWYNSQAS</sequence>
<gene>
    <name evidence="1" type="primary">orf105</name>
</gene>
<dbReference type="GeneID" id="42906078"/>
<name>A0A650AFD6_9PEZI</name>
<protein>
    <submittedName>
        <fullName evidence="1">Uncharacterized protein</fullName>
    </submittedName>
</protein>
<evidence type="ECO:0000313" key="1">
    <source>
        <dbReference type="EMBL" id="QGN66755.1"/>
    </source>
</evidence>
<dbReference type="RefSeq" id="YP_009722353.1">
    <property type="nucleotide sequence ID" value="NC_045397.1"/>
</dbReference>
<accession>A0A650AFD6</accession>
<dbReference type="AlphaFoldDB" id="A0A650AFD6"/>
<geneLocation type="mitochondrion" evidence="1"/>
<keyword evidence="1" id="KW-0496">Mitochondrion</keyword>
<dbReference type="EMBL" id="MK527108">
    <property type="protein sequence ID" value="QGN66755.1"/>
    <property type="molecule type" value="Genomic_DNA"/>
</dbReference>